<feature type="transmembrane region" description="Helical" evidence="1">
    <location>
        <begin position="127"/>
        <end position="148"/>
    </location>
</feature>
<proteinExistence type="predicted"/>
<name>G5QX72_SALSE</name>
<protein>
    <submittedName>
        <fullName evidence="2">Putative inner membrane protein</fullName>
    </submittedName>
</protein>
<organism evidence="2 3">
    <name type="scientific">Salmonella enterica subsp. enterica serovar Senftenberg str. A4-543</name>
    <dbReference type="NCBI Taxonomy" id="913082"/>
    <lineage>
        <taxon>Bacteria</taxon>
        <taxon>Pseudomonadati</taxon>
        <taxon>Pseudomonadota</taxon>
        <taxon>Gammaproteobacteria</taxon>
        <taxon>Enterobacterales</taxon>
        <taxon>Enterobacteriaceae</taxon>
        <taxon>Salmonella</taxon>
    </lineage>
</organism>
<comment type="caution">
    <text evidence="2">The sequence shown here is derived from an EMBL/GenBank/DDBJ whole genome shotgun (WGS) entry which is preliminary data.</text>
</comment>
<keyword evidence="1" id="KW-1133">Transmembrane helix</keyword>
<evidence type="ECO:0000313" key="2">
    <source>
        <dbReference type="EMBL" id="EHC91890.1"/>
    </source>
</evidence>
<evidence type="ECO:0000313" key="3">
    <source>
        <dbReference type="Proteomes" id="UP000005065"/>
    </source>
</evidence>
<feature type="transmembrane region" description="Helical" evidence="1">
    <location>
        <begin position="160"/>
        <end position="176"/>
    </location>
</feature>
<dbReference type="PATRIC" id="fig|913082.3.peg.1052"/>
<accession>G5QX72</accession>
<dbReference type="BioCyc" id="SENT913082:G120J-556-MONOMER"/>
<dbReference type="AlphaFoldDB" id="G5QX72"/>
<dbReference type="Proteomes" id="UP000005065">
    <property type="component" value="Unassembled WGS sequence"/>
</dbReference>
<sequence length="208" mass="23433">MSKLCGKQFWLAFCEAKDVTRAIKNELKTSLAPLKKNGGEDFNKKCPPALISHFITGLSWEHSLPNPAPVCAFSFMLLVGGVCSAHFVFDKFILYWPLNIIIYLGSAIGMMLCVMAEVWLIAKGYILGLRLCVLLFLLNIMLCGTGLFDVLCHQNSELKSDLVIAIIMVVLCRWVMNGETFTMMIRFCLGRRLVRVALQKYLTSQTRK</sequence>
<feature type="transmembrane region" description="Helical" evidence="1">
    <location>
        <begin position="70"/>
        <end position="89"/>
    </location>
</feature>
<gene>
    <name evidence="2" type="ORF">LTSESEN_1361</name>
</gene>
<feature type="transmembrane region" description="Helical" evidence="1">
    <location>
        <begin position="95"/>
        <end position="120"/>
    </location>
</feature>
<keyword evidence="1" id="KW-0812">Transmembrane</keyword>
<reference evidence="2 3" key="1">
    <citation type="journal article" date="2011" name="BMC Genomics">
        <title>Genome sequencing reveals diversification of virulence factor content and possible host adaptation in distinct subpopulations of Salmonella enterica.</title>
        <authorList>
            <person name="den Bakker H.C."/>
            <person name="Moreno Switt A.I."/>
            <person name="Govoni G."/>
            <person name="Cummings C.A."/>
            <person name="Ranieri M.L."/>
            <person name="Degoricija L."/>
            <person name="Hoelzer K."/>
            <person name="Rodriguez-Rivera L.D."/>
            <person name="Brown S."/>
            <person name="Bolchacova E."/>
            <person name="Furtado M.R."/>
            <person name="Wiedmann M."/>
        </authorList>
    </citation>
    <scope>NUCLEOTIDE SEQUENCE [LARGE SCALE GENOMIC DNA]</scope>
    <source>
        <strain evidence="2 3">A4-543</strain>
    </source>
</reference>
<evidence type="ECO:0000256" key="1">
    <source>
        <dbReference type="SAM" id="Phobius"/>
    </source>
</evidence>
<dbReference type="EMBL" id="AFCU01000453">
    <property type="protein sequence ID" value="EHC91890.1"/>
    <property type="molecule type" value="Genomic_DNA"/>
</dbReference>
<keyword evidence="1" id="KW-0472">Membrane</keyword>